<feature type="signal peptide" evidence="1">
    <location>
        <begin position="1"/>
        <end position="19"/>
    </location>
</feature>
<sequence>MKKLSFLLMGLLVFGLNSCSDDDPAINIYGDEQIDVAPVLEVPTPTDYVVVEDTNEAEQAGTFNWSAAELTYNGAVSYYVQLAPAGSDFVNATLLSTSAVTDLTKSFTFLDLNVALNNINSNIVAAGGDPIDFTMPYSVDVRVMAISGASEATAYSNLETITIAGYEDVFVPTPQLFLVGAVQSYYGLGGWDNTTAMPMRYIGDGTTQVFEAYVKVAAGDGFKFIGQQGSWDNGNYGTIGGAQDGNLENSGGSGDIKVAATDGDGFYYVQVDIDNLTYKAVKMNWGIIGAATAGGWTDETAMNYDFASNTYSLTATVTDGEMKLRSKNTGQYIYSDDWKFNVGNSDPMVTYNPAAPNFTVTGGSHDFTLSLDIQGTATVGGM</sequence>
<dbReference type="AlphaFoldDB" id="A0A972JFF8"/>
<comment type="caution">
    <text evidence="3">The sequence shown here is derived from an EMBL/GenBank/DDBJ whole genome shotgun (WGS) entry which is preliminary data.</text>
</comment>
<proteinExistence type="predicted"/>
<dbReference type="Proteomes" id="UP000712080">
    <property type="component" value="Unassembled WGS sequence"/>
</dbReference>
<accession>A0A972JFF8</accession>
<organism evidence="3 4">
    <name type="scientific">Flavobacterium silvaticum</name>
    <dbReference type="NCBI Taxonomy" id="1852020"/>
    <lineage>
        <taxon>Bacteria</taxon>
        <taxon>Pseudomonadati</taxon>
        <taxon>Bacteroidota</taxon>
        <taxon>Flavobacteriia</taxon>
        <taxon>Flavobacteriales</taxon>
        <taxon>Flavobacteriaceae</taxon>
        <taxon>Flavobacterium</taxon>
    </lineage>
</organism>
<keyword evidence="1" id="KW-0732">Signal</keyword>
<dbReference type="RefSeq" id="WP_169526168.1">
    <property type="nucleotide sequence ID" value="NZ_JAAMPU010000099.1"/>
</dbReference>
<name>A0A972JFF8_9FLAO</name>
<reference evidence="3" key="1">
    <citation type="submission" date="2020-02" db="EMBL/GenBank/DDBJ databases">
        <title>Flavobacterium sp. genome.</title>
        <authorList>
            <person name="Jung H.S."/>
            <person name="Baek J.H."/>
            <person name="Jeon C.O."/>
        </authorList>
    </citation>
    <scope>NUCLEOTIDE SEQUENCE</scope>
    <source>
        <strain evidence="3">SE-s28</strain>
    </source>
</reference>
<dbReference type="Gene3D" id="2.60.40.3620">
    <property type="match status" value="1"/>
</dbReference>
<gene>
    <name evidence="3" type="ORF">G6047_03880</name>
</gene>
<evidence type="ECO:0000256" key="1">
    <source>
        <dbReference type="SAM" id="SignalP"/>
    </source>
</evidence>
<protein>
    <recommendedName>
        <fullName evidence="2">SusE outer membrane protein domain-containing protein</fullName>
    </recommendedName>
</protein>
<dbReference type="EMBL" id="JAAMPU010000099">
    <property type="protein sequence ID" value="NMH27161.1"/>
    <property type="molecule type" value="Genomic_DNA"/>
</dbReference>
<dbReference type="InterPro" id="IPR025970">
    <property type="entry name" value="SusE"/>
</dbReference>
<keyword evidence="4" id="KW-1185">Reference proteome</keyword>
<feature type="domain" description="SusE outer membrane protein" evidence="2">
    <location>
        <begin position="40"/>
        <end position="120"/>
    </location>
</feature>
<evidence type="ECO:0000313" key="4">
    <source>
        <dbReference type="Proteomes" id="UP000712080"/>
    </source>
</evidence>
<dbReference type="Pfam" id="PF14292">
    <property type="entry name" value="SusE"/>
    <property type="match status" value="1"/>
</dbReference>
<evidence type="ECO:0000259" key="2">
    <source>
        <dbReference type="Pfam" id="PF14292"/>
    </source>
</evidence>
<feature type="chain" id="PRO_5038053153" description="SusE outer membrane protein domain-containing protein" evidence="1">
    <location>
        <begin position="20"/>
        <end position="382"/>
    </location>
</feature>
<evidence type="ECO:0000313" key="3">
    <source>
        <dbReference type="EMBL" id="NMH27161.1"/>
    </source>
</evidence>